<organism evidence="1 2">
    <name type="scientific">Canavalia gladiata</name>
    <name type="common">Sword bean</name>
    <name type="synonym">Dolichos gladiatus</name>
    <dbReference type="NCBI Taxonomy" id="3824"/>
    <lineage>
        <taxon>Eukaryota</taxon>
        <taxon>Viridiplantae</taxon>
        <taxon>Streptophyta</taxon>
        <taxon>Embryophyta</taxon>
        <taxon>Tracheophyta</taxon>
        <taxon>Spermatophyta</taxon>
        <taxon>Magnoliopsida</taxon>
        <taxon>eudicotyledons</taxon>
        <taxon>Gunneridae</taxon>
        <taxon>Pentapetalae</taxon>
        <taxon>rosids</taxon>
        <taxon>fabids</taxon>
        <taxon>Fabales</taxon>
        <taxon>Fabaceae</taxon>
        <taxon>Papilionoideae</taxon>
        <taxon>50 kb inversion clade</taxon>
        <taxon>NPAAA clade</taxon>
        <taxon>indigoferoid/millettioid clade</taxon>
        <taxon>Phaseoleae</taxon>
        <taxon>Canavalia</taxon>
    </lineage>
</organism>
<dbReference type="EMBL" id="JAYMYQ010000001">
    <property type="protein sequence ID" value="KAK7360985.1"/>
    <property type="molecule type" value="Genomic_DNA"/>
</dbReference>
<evidence type="ECO:0000313" key="2">
    <source>
        <dbReference type="Proteomes" id="UP001367508"/>
    </source>
</evidence>
<comment type="caution">
    <text evidence="1">The sequence shown here is derived from an EMBL/GenBank/DDBJ whole genome shotgun (WGS) entry which is preliminary data.</text>
</comment>
<reference evidence="1 2" key="1">
    <citation type="submission" date="2024-01" db="EMBL/GenBank/DDBJ databases">
        <title>The genomes of 5 underutilized Papilionoideae crops provide insights into root nodulation and disease resistanc.</title>
        <authorList>
            <person name="Jiang F."/>
        </authorList>
    </citation>
    <scope>NUCLEOTIDE SEQUENCE [LARGE SCALE GENOMIC DNA]</scope>
    <source>
        <strain evidence="1">LVBAO_FW01</strain>
        <tissue evidence="1">Leaves</tissue>
    </source>
</reference>
<keyword evidence="2" id="KW-1185">Reference proteome</keyword>
<evidence type="ECO:0000313" key="1">
    <source>
        <dbReference type="EMBL" id="KAK7360985.1"/>
    </source>
</evidence>
<proteinExistence type="predicted"/>
<protein>
    <submittedName>
        <fullName evidence="1">Uncharacterized protein</fullName>
    </submittedName>
</protein>
<sequence>MQILVYNWQHMEGPYMMLRPTKRASIGSLSRTILRSCMHEELCNMCGSRLWTKGLGSGGMHPWSSGWCVVAAPGTRVRIPHAMICFKNTQSVLSGPLARMGLASTGRCYGVDGHGSLIRYWVGGSETGPIFLPQSAHDNWAINPKGCGLGPAPPQLYPCSNWVS</sequence>
<dbReference type="AlphaFoldDB" id="A0AAN9MU04"/>
<gene>
    <name evidence="1" type="ORF">VNO77_03007</name>
</gene>
<accession>A0AAN9MU04</accession>
<name>A0AAN9MU04_CANGL</name>
<dbReference type="Proteomes" id="UP001367508">
    <property type="component" value="Unassembled WGS sequence"/>
</dbReference>